<feature type="transmembrane region" description="Helical" evidence="2">
    <location>
        <begin position="252"/>
        <end position="272"/>
    </location>
</feature>
<comment type="caution">
    <text evidence="4">The sequence shown here is derived from an EMBL/GenBank/DDBJ whole genome shotgun (WGS) entry which is preliminary data.</text>
</comment>
<feature type="region of interest" description="Disordered" evidence="1">
    <location>
        <begin position="197"/>
        <end position="227"/>
    </location>
</feature>
<evidence type="ECO:0000313" key="4">
    <source>
        <dbReference type="EMBL" id="TMW57759.1"/>
    </source>
</evidence>
<keyword evidence="5" id="KW-1185">Reference proteome</keyword>
<dbReference type="PANTHER" id="PTHR45752">
    <property type="entry name" value="LEUCINE-RICH REPEAT-CONTAINING"/>
    <property type="match status" value="1"/>
</dbReference>
<dbReference type="InterPro" id="IPR032675">
    <property type="entry name" value="LRR_dom_sf"/>
</dbReference>
<reference evidence="4" key="1">
    <citation type="submission" date="2019-03" db="EMBL/GenBank/DDBJ databases">
        <title>Long read genome sequence of the mycoparasitic Pythium oligandrum ATCC 38472 isolated from sugarbeet rhizosphere.</title>
        <authorList>
            <person name="Gaulin E."/>
        </authorList>
    </citation>
    <scope>NUCLEOTIDE SEQUENCE</scope>
    <source>
        <strain evidence="4">ATCC 38472_TT</strain>
    </source>
</reference>
<dbReference type="PANTHER" id="PTHR45752:SF187">
    <property type="entry name" value="LEUCINE-RICH REPEAT AND IQ DOMAIN-CONTAINING PROTEIN 4"/>
    <property type="match status" value="1"/>
</dbReference>
<feature type="domain" description="WLGC" evidence="3">
    <location>
        <begin position="584"/>
        <end position="641"/>
    </location>
</feature>
<proteinExistence type="predicted"/>
<feature type="transmembrane region" description="Helical" evidence="2">
    <location>
        <begin position="97"/>
        <end position="116"/>
    </location>
</feature>
<keyword evidence="2" id="KW-1133">Transmembrane helix</keyword>
<dbReference type="Pfam" id="PF26605">
    <property type="entry name" value="WLGC"/>
    <property type="match status" value="1"/>
</dbReference>
<dbReference type="InterPro" id="IPR050715">
    <property type="entry name" value="LRR-SigEffector_domain"/>
</dbReference>
<name>A0A8K1C6Z2_PYTOL</name>
<evidence type="ECO:0000256" key="1">
    <source>
        <dbReference type="SAM" id="MobiDB-lite"/>
    </source>
</evidence>
<keyword evidence="2" id="KW-0812">Transmembrane</keyword>
<feature type="transmembrane region" description="Helical" evidence="2">
    <location>
        <begin position="60"/>
        <end position="85"/>
    </location>
</feature>
<dbReference type="OrthoDB" id="112950at2759"/>
<dbReference type="Proteomes" id="UP000794436">
    <property type="component" value="Unassembled WGS sequence"/>
</dbReference>
<dbReference type="AlphaFoldDB" id="A0A8K1C6Z2"/>
<gene>
    <name evidence="4" type="ORF">Poli38472_014362</name>
</gene>
<evidence type="ECO:0000256" key="2">
    <source>
        <dbReference type="SAM" id="Phobius"/>
    </source>
</evidence>
<sequence>MAGALPTKLQLSFDRVSSSYFEVFNQRGRHRKRWNLLLEVIEVAFQTITLTQMLNDGFCVSLIVVYVVLMVVNVVCCFYYITIAWRQRAFHEMATDASLDVVFGVVFPAIVLLHAVSSFRADLRLMWIRQQFFPAQPYERRSRIYSDPAQINIFTTSYESLRYLTPLDITVKIGFNLLACVRWRRIVLALRQEQRRRRSTRHSTNRDSKSGIVPVESAAGGGDARKKSSMRASSTVLTGGEIPVVQRVIPGYVGFLFLVYGALVVAYTALAIRTSDRICAPYVESCVLYSHRWSPSVGNATLCPCLVFIDRDISPSVKKMINLPDISENVSMLAKSGRLRTLEIVNRGMNGSLPDDLQACTTLRHLILINTDVEELPDWASWTFRKLEYLHVEGQRTGVSLGSLPSDLFANMSSLHTLTLSRHWIPELPPFAGLSNLRTMYLGYMFSLENLPSLEALVSLKTLALVRIHWLAVLPELSPIESTIQTIYIQRSSVCCGGFLSQGVCNVTDTDCYEFDQEAYDEGDLRYTCYPTPEDNSSVSLDTPLFPFISDSSQRVLDPFLANGLVCDKFRRLNVALPRSDPDRDSCNGVLYRECEFGLCYNLDLGGVTCVNSNATIAMRREEIQLGIPCDPEVEAWLGCT</sequence>
<dbReference type="EMBL" id="SPLM01000114">
    <property type="protein sequence ID" value="TMW57759.1"/>
    <property type="molecule type" value="Genomic_DNA"/>
</dbReference>
<accession>A0A8K1C6Z2</accession>
<keyword evidence="2" id="KW-0472">Membrane</keyword>
<dbReference type="SUPFAM" id="SSF52058">
    <property type="entry name" value="L domain-like"/>
    <property type="match status" value="1"/>
</dbReference>
<evidence type="ECO:0000313" key="5">
    <source>
        <dbReference type="Proteomes" id="UP000794436"/>
    </source>
</evidence>
<dbReference type="Gene3D" id="3.80.10.10">
    <property type="entry name" value="Ribonuclease Inhibitor"/>
    <property type="match status" value="1"/>
</dbReference>
<dbReference type="InterPro" id="IPR058256">
    <property type="entry name" value="WLGC"/>
</dbReference>
<organism evidence="4 5">
    <name type="scientific">Pythium oligandrum</name>
    <name type="common">Mycoparasitic fungus</name>
    <dbReference type="NCBI Taxonomy" id="41045"/>
    <lineage>
        <taxon>Eukaryota</taxon>
        <taxon>Sar</taxon>
        <taxon>Stramenopiles</taxon>
        <taxon>Oomycota</taxon>
        <taxon>Peronosporomycetes</taxon>
        <taxon>Pythiales</taxon>
        <taxon>Pythiaceae</taxon>
        <taxon>Pythium</taxon>
    </lineage>
</organism>
<evidence type="ECO:0000259" key="3">
    <source>
        <dbReference type="Pfam" id="PF26605"/>
    </source>
</evidence>
<protein>
    <recommendedName>
        <fullName evidence="3">WLGC domain-containing protein</fullName>
    </recommendedName>
</protein>